<sequence>MEKTSGSTKVSVAGVLRKILQTRELSLVVLLAIIVIALMSSTSTFATSGNIRVLLQGMSVDMMIAIPMAISLIAGNIDFSVGSNLCLSSAIVGLALNGGVPAVLAVLIGLASGAFFGFLNGVIINKLGVTPLVATLGTWMAYRGIALVIIGGQTLGNFGESFTIIGRATWLGVPSTIVYMFAVILIGIFIVKYLSFFHNAYLIGSNKLSARLAGINIEKFIYVSYMITGMIAAFAGIVLAARLGSSSQNAGTQLEFRNVVGLLVGGISMDGGEGKLIGAVLGVTLMQIINNAIVLLYLNPSYTQVITGGILILAVAVDQLSKKRKVAAK</sequence>
<accession>A0A645AX29</accession>
<evidence type="ECO:0000313" key="7">
    <source>
        <dbReference type="EMBL" id="MPM54094.1"/>
    </source>
</evidence>
<comment type="caution">
    <text evidence="7">The sequence shown here is derived from an EMBL/GenBank/DDBJ whole genome shotgun (WGS) entry which is preliminary data.</text>
</comment>
<dbReference type="Pfam" id="PF02653">
    <property type="entry name" value="BPD_transp_2"/>
    <property type="match status" value="1"/>
</dbReference>
<feature type="transmembrane region" description="Helical" evidence="6">
    <location>
        <begin position="177"/>
        <end position="200"/>
    </location>
</feature>
<evidence type="ECO:0000256" key="5">
    <source>
        <dbReference type="ARBA" id="ARBA00023136"/>
    </source>
</evidence>
<evidence type="ECO:0000256" key="2">
    <source>
        <dbReference type="ARBA" id="ARBA00022475"/>
    </source>
</evidence>
<evidence type="ECO:0000256" key="4">
    <source>
        <dbReference type="ARBA" id="ARBA00022989"/>
    </source>
</evidence>
<dbReference type="InterPro" id="IPR001851">
    <property type="entry name" value="ABC_transp_permease"/>
</dbReference>
<proteinExistence type="predicted"/>
<comment type="subcellular location">
    <subcellularLocation>
        <location evidence="1">Cell membrane</location>
        <topology evidence="1">Multi-pass membrane protein</topology>
    </subcellularLocation>
</comment>
<organism evidence="7">
    <name type="scientific">bioreactor metagenome</name>
    <dbReference type="NCBI Taxonomy" id="1076179"/>
    <lineage>
        <taxon>unclassified sequences</taxon>
        <taxon>metagenomes</taxon>
        <taxon>ecological metagenomes</taxon>
    </lineage>
</organism>
<keyword evidence="4 6" id="KW-1133">Transmembrane helix</keyword>
<evidence type="ECO:0000256" key="1">
    <source>
        <dbReference type="ARBA" id="ARBA00004651"/>
    </source>
</evidence>
<keyword evidence="3 6" id="KW-0812">Transmembrane</keyword>
<evidence type="ECO:0000256" key="3">
    <source>
        <dbReference type="ARBA" id="ARBA00022692"/>
    </source>
</evidence>
<reference evidence="7" key="1">
    <citation type="submission" date="2019-08" db="EMBL/GenBank/DDBJ databases">
        <authorList>
            <person name="Kucharzyk K."/>
            <person name="Murdoch R.W."/>
            <person name="Higgins S."/>
            <person name="Loffler F."/>
        </authorList>
    </citation>
    <scope>NUCLEOTIDE SEQUENCE</scope>
</reference>
<dbReference type="GO" id="GO:0005886">
    <property type="term" value="C:plasma membrane"/>
    <property type="evidence" value="ECO:0007669"/>
    <property type="project" value="UniProtKB-SubCell"/>
</dbReference>
<feature type="transmembrane region" description="Helical" evidence="6">
    <location>
        <begin position="276"/>
        <end position="298"/>
    </location>
</feature>
<feature type="transmembrane region" description="Helical" evidence="6">
    <location>
        <begin position="220"/>
        <end position="241"/>
    </location>
</feature>
<feature type="transmembrane region" description="Helical" evidence="6">
    <location>
        <begin position="25"/>
        <end position="46"/>
    </location>
</feature>
<protein>
    <submittedName>
        <fullName evidence="7">D-allose transport system permease protein AlsC</fullName>
    </submittedName>
</protein>
<keyword evidence="2" id="KW-1003">Cell membrane</keyword>
<name>A0A645AX29_9ZZZZ</name>
<gene>
    <name evidence="7" type="primary">alsC_3</name>
    <name evidence="7" type="ORF">SDC9_100867</name>
</gene>
<feature type="transmembrane region" description="Helical" evidence="6">
    <location>
        <begin position="53"/>
        <end position="73"/>
    </location>
</feature>
<evidence type="ECO:0000256" key="6">
    <source>
        <dbReference type="SAM" id="Phobius"/>
    </source>
</evidence>
<dbReference type="CDD" id="cd06579">
    <property type="entry name" value="TM_PBP1_transp_AraH_like"/>
    <property type="match status" value="1"/>
</dbReference>
<dbReference type="GO" id="GO:0022857">
    <property type="term" value="F:transmembrane transporter activity"/>
    <property type="evidence" value="ECO:0007669"/>
    <property type="project" value="InterPro"/>
</dbReference>
<feature type="transmembrane region" description="Helical" evidence="6">
    <location>
        <begin position="144"/>
        <end position="165"/>
    </location>
</feature>
<keyword evidence="5 6" id="KW-0472">Membrane</keyword>
<dbReference type="AlphaFoldDB" id="A0A645AX29"/>
<dbReference type="EMBL" id="VSSQ01014645">
    <property type="protein sequence ID" value="MPM54094.1"/>
    <property type="molecule type" value="Genomic_DNA"/>
</dbReference>
<dbReference type="PANTHER" id="PTHR32196">
    <property type="entry name" value="ABC TRANSPORTER PERMEASE PROTEIN YPHD-RELATED-RELATED"/>
    <property type="match status" value="1"/>
</dbReference>